<dbReference type="Proteomes" id="UP001143362">
    <property type="component" value="Unassembled WGS sequence"/>
</dbReference>
<dbReference type="InterPro" id="IPR045851">
    <property type="entry name" value="AMP-bd_C_sf"/>
</dbReference>
<dbReference type="Gene3D" id="3.30.300.30">
    <property type="match status" value="1"/>
</dbReference>
<dbReference type="InterPro" id="IPR000873">
    <property type="entry name" value="AMP-dep_synth/lig_dom"/>
</dbReference>
<dbReference type="EMBL" id="SHNN01000005">
    <property type="protein sequence ID" value="MCX2983016.1"/>
    <property type="molecule type" value="Genomic_DNA"/>
</dbReference>
<feature type="domain" description="AMP-binding enzyme C-terminal" evidence="3">
    <location>
        <begin position="482"/>
        <end position="558"/>
    </location>
</feature>
<dbReference type="InterPro" id="IPR020845">
    <property type="entry name" value="AMP-binding_CS"/>
</dbReference>
<evidence type="ECO:0000259" key="3">
    <source>
        <dbReference type="Pfam" id="PF13193"/>
    </source>
</evidence>
<keyword evidence="5" id="KW-1185">Reference proteome</keyword>
<evidence type="ECO:0000313" key="5">
    <source>
        <dbReference type="Proteomes" id="UP001143362"/>
    </source>
</evidence>
<evidence type="ECO:0000259" key="2">
    <source>
        <dbReference type="Pfam" id="PF00501"/>
    </source>
</evidence>
<keyword evidence="1" id="KW-0812">Transmembrane</keyword>
<keyword evidence="4" id="KW-0436">Ligase</keyword>
<dbReference type="PANTHER" id="PTHR43767:SF1">
    <property type="entry name" value="NONRIBOSOMAL PEPTIDE SYNTHASE PES1 (EUROFUNG)-RELATED"/>
    <property type="match status" value="1"/>
</dbReference>
<dbReference type="RefSeq" id="WP_279247221.1">
    <property type="nucleotide sequence ID" value="NZ_SHNN01000005.1"/>
</dbReference>
<dbReference type="Gene3D" id="2.30.38.10">
    <property type="entry name" value="Luciferase, Domain 3"/>
    <property type="match status" value="1"/>
</dbReference>
<dbReference type="InterPro" id="IPR050237">
    <property type="entry name" value="ATP-dep_AMP-bd_enzyme"/>
</dbReference>
<comment type="caution">
    <text evidence="4">The sequence shown here is derived from an EMBL/GenBank/DDBJ whole genome shotgun (WGS) entry which is preliminary data.</text>
</comment>
<gene>
    <name evidence="4" type="ORF">EYC98_19305</name>
</gene>
<feature type="transmembrane region" description="Helical" evidence="1">
    <location>
        <begin position="106"/>
        <end position="127"/>
    </location>
</feature>
<dbReference type="GO" id="GO:0016874">
    <property type="term" value="F:ligase activity"/>
    <property type="evidence" value="ECO:0007669"/>
    <property type="project" value="UniProtKB-KW"/>
</dbReference>
<feature type="domain" description="AMP-dependent synthetase/ligase" evidence="2">
    <location>
        <begin position="52"/>
        <end position="432"/>
    </location>
</feature>
<sequence length="574" mass="63166">MGIEALHKLEAVVAELTSSGQPFELEDVEVRGVHYRHYKKQPDSLAQYFAVMARHDNKEFVVCQDERYTYGEAYQQASQFAHVLLQDYGVKPGDRVAIAMRNNPQWMFAFVAAASIGAIVVPMNAWWTGEELEYGLEDCGAHVVLVDPERAGRMETFVDRLKLQLVGVGDFSGLSLAVEDFAAASQRHIDATMPQVEIAPDADATIMYTSGSTGHPKGAVATHRSIIAAMYSWLLLGNAGNIVAEPSSEASPEDKTDTKFRPCALMTVPLFHATGSHSLFMLSVIIGRKIVMMHKWNVQEAMRLIEAERVTNFNGVPTMSAELQTAAQHSPYDLSSLKEIYSGGAARPPDQVKKITDTFKRSSPGSGYGLTETNALGAVNSGAFYAANPRSTGRTVPAVTDFQIVDDNDRPLPIGERGEVCIKSTANVRGYWNKPEATARAFKGEWFHSGDVGYMDEDGFLYIVDRIKEIIIRGGENISCIEVEAAIHLHDAVDEVAVFGLPDERLGEVVGAAVVVHEGMQLTDMELREYLAGHLAGFKIPQNIWVLREKLPRIASGKIFKRQLKADYTAQLQQ</sequence>
<dbReference type="SUPFAM" id="SSF56801">
    <property type="entry name" value="Acetyl-CoA synthetase-like"/>
    <property type="match status" value="1"/>
</dbReference>
<accession>A0ABT3TL77</accession>
<dbReference type="Gene3D" id="3.40.50.980">
    <property type="match status" value="2"/>
</dbReference>
<organism evidence="4 5">
    <name type="scientific">Candidatus Litorirhabdus singularis</name>
    <dbReference type="NCBI Taxonomy" id="2518993"/>
    <lineage>
        <taxon>Bacteria</taxon>
        <taxon>Pseudomonadati</taxon>
        <taxon>Pseudomonadota</taxon>
        <taxon>Gammaproteobacteria</taxon>
        <taxon>Cellvibrionales</taxon>
        <taxon>Halieaceae</taxon>
        <taxon>Candidatus Litorirhabdus</taxon>
    </lineage>
</organism>
<evidence type="ECO:0000256" key="1">
    <source>
        <dbReference type="SAM" id="Phobius"/>
    </source>
</evidence>
<dbReference type="PANTHER" id="PTHR43767">
    <property type="entry name" value="LONG-CHAIN-FATTY-ACID--COA LIGASE"/>
    <property type="match status" value="1"/>
</dbReference>
<keyword evidence="1" id="KW-1133">Transmembrane helix</keyword>
<protein>
    <submittedName>
        <fullName evidence="4">Long-chain fatty acid--CoA ligase</fullName>
    </submittedName>
</protein>
<dbReference type="PROSITE" id="PS00455">
    <property type="entry name" value="AMP_BINDING"/>
    <property type="match status" value="1"/>
</dbReference>
<reference evidence="4" key="1">
    <citation type="submission" date="2019-02" db="EMBL/GenBank/DDBJ databases">
        <authorList>
            <person name="Li S.-H."/>
        </authorList>
    </citation>
    <scope>NUCLEOTIDE SEQUENCE</scope>
    <source>
        <strain evidence="4">IMCC14734</strain>
    </source>
</reference>
<keyword evidence="1" id="KW-0472">Membrane</keyword>
<dbReference type="Pfam" id="PF13193">
    <property type="entry name" value="AMP-binding_C"/>
    <property type="match status" value="1"/>
</dbReference>
<proteinExistence type="predicted"/>
<evidence type="ECO:0000313" key="4">
    <source>
        <dbReference type="EMBL" id="MCX2983016.1"/>
    </source>
</evidence>
<dbReference type="InterPro" id="IPR025110">
    <property type="entry name" value="AMP-bd_C"/>
</dbReference>
<name>A0ABT3TL77_9GAMM</name>
<dbReference type="Pfam" id="PF00501">
    <property type="entry name" value="AMP-binding"/>
    <property type="match status" value="1"/>
</dbReference>